<dbReference type="RefSeq" id="WP_035324901.1">
    <property type="nucleotide sequence ID" value="NZ_JSAQ01000001.1"/>
</dbReference>
<protein>
    <submittedName>
        <fullName evidence="2">Uncharacterized protein</fullName>
    </submittedName>
</protein>
<feature type="non-terminal residue" evidence="2">
    <location>
        <position position="933"/>
    </location>
</feature>
<accession>A0A0A2GRI7</accession>
<evidence type="ECO:0000256" key="1">
    <source>
        <dbReference type="SAM" id="SignalP"/>
    </source>
</evidence>
<evidence type="ECO:0000313" key="2">
    <source>
        <dbReference type="EMBL" id="KGO05879.1"/>
    </source>
</evidence>
<name>A0A0A2GRI7_9FLAO</name>
<feature type="signal peptide" evidence="1">
    <location>
        <begin position="1"/>
        <end position="23"/>
    </location>
</feature>
<dbReference type="NCBIfam" id="NF038133">
    <property type="entry name" value="choice_anch_L"/>
    <property type="match status" value="1"/>
</dbReference>
<keyword evidence="3" id="KW-1185">Reference proteome</keyword>
<dbReference type="AlphaFoldDB" id="A0A0A2GRI7"/>
<organism evidence="2 3">
    <name type="scientific">Dokdonia donghaensis DSW-1</name>
    <dbReference type="NCBI Taxonomy" id="1300343"/>
    <lineage>
        <taxon>Bacteria</taxon>
        <taxon>Pseudomonadati</taxon>
        <taxon>Bacteroidota</taxon>
        <taxon>Flavobacteriia</taxon>
        <taxon>Flavobacteriales</taxon>
        <taxon>Flavobacteriaceae</taxon>
        <taxon>Dokdonia</taxon>
    </lineage>
</organism>
<sequence>MRSSLVLISVLFLFFTVHINAQAITVDASATTVADVETLITDILIGSSSDCAEISNVSKSTGIDEGAGINGIGSFESNGADFPYEAGIVLVSGNVNNVPGPEVDGIPSGGGWGGDTDLEANTTATNTNDASFIQFDFTPFVDELNFNFIMASEEYNQGFECTFSDAFAFILTDLTTGVVQNLAVLPGTNIPIEVTNIRPEVPGNCAAVNEEFFDRYNFAPFNPEANSAINFQGQTVSLTAMGTVVVGNPYTIKLVVADQSDSVRDIAVFLEAGSFNLGVDIGGDRIGSEFNAACEGETLTLDATFDGAISYTWEVDNGTGFVPLLDGMGVPVTTPTVDVTVAATYRVLVDAGTGCLGEDTAIIEFANPMYNDPMDLTVCDDVSGDGVEVFDLTDQISDILDTQDPMVVSVAFYENQSDAEMNINQIPNPDAYSNTMASQEIWVRVETDLSPDCFEVGSFIISVNSQTIANDPGIFIVCDDASDGSDTNGETVFDLSSLNSLILDTQDPAMFSVSYHETAMDATNNAMPLPFAYTSTDDMIWVRVENNGDVNCFAIREITLDVAELPVLLNNPVLLSQCDTDQDGFAFFNLTEAQTLLSADSNNETFVYFDSGGSSIVDPTAYFNQTANNESISVTISTINGCTRQAQIDLEVDTSEIPDTFQLEYFECDTDSDGQSLFDFSDATAQVLALFPAGQMLTVSYYETQQEAETETNPITATIDAYTNNLTYTDTNGQQGIWVRVDGDTANDCRGLGIHVLLNVEANPTFLPNISSLEECSPIANAAQFDLTQNDAEITGGDPNILVTYYENVGNYTAMNAIANPTAFSNSSNPQTIYYSLENATTGCTTFDFVNLAMNFELIVNQNPVLTTPTELQVCDDDGVIDGLTTVDLSSKDIEITGGFDANLTITYHLDQAGADAGDASIPDKTMFTMTTN</sequence>
<reference evidence="2 3" key="1">
    <citation type="submission" date="2014-10" db="EMBL/GenBank/DDBJ databases">
        <title>Draft genome sequence of the proteorhodopsin-containing marine bacterium Dokdonia donghaensis.</title>
        <authorList>
            <person name="Gomez-Consarnau L."/>
            <person name="Gonzalez J.M."/>
            <person name="Riedel T."/>
            <person name="Jaenicke S."/>
            <person name="Wagner-Doebler I."/>
            <person name="Fuhrman J.A."/>
        </authorList>
    </citation>
    <scope>NUCLEOTIDE SEQUENCE [LARGE SCALE GENOMIC DNA]</scope>
    <source>
        <strain evidence="2 3">DSW-1</strain>
    </source>
</reference>
<dbReference type="Proteomes" id="UP000030140">
    <property type="component" value="Unassembled WGS sequence"/>
</dbReference>
<keyword evidence="1" id="KW-0732">Signal</keyword>
<dbReference type="EMBL" id="JSAQ01000001">
    <property type="protein sequence ID" value="KGO05879.1"/>
    <property type="molecule type" value="Genomic_DNA"/>
</dbReference>
<gene>
    <name evidence="2" type="ORF">NV36_02800</name>
</gene>
<dbReference type="InterPro" id="IPR049804">
    <property type="entry name" value="Choice_anch_L"/>
</dbReference>
<comment type="caution">
    <text evidence="2">The sequence shown here is derived from an EMBL/GenBank/DDBJ whole genome shotgun (WGS) entry which is preliminary data.</text>
</comment>
<feature type="chain" id="PRO_5001999222" evidence="1">
    <location>
        <begin position="24"/>
        <end position="933"/>
    </location>
</feature>
<proteinExistence type="predicted"/>
<evidence type="ECO:0000313" key="3">
    <source>
        <dbReference type="Proteomes" id="UP000030140"/>
    </source>
</evidence>